<dbReference type="InterPro" id="IPR057335">
    <property type="entry name" value="Beta-barrel_SelB"/>
</dbReference>
<dbReference type="GO" id="GO:0005525">
    <property type="term" value="F:GTP binding"/>
    <property type="evidence" value="ECO:0007669"/>
    <property type="project" value="UniProtKB-KW"/>
</dbReference>
<dbReference type="InterPro" id="IPR015191">
    <property type="entry name" value="SelB_WHD4"/>
</dbReference>
<proteinExistence type="predicted"/>
<evidence type="ECO:0000256" key="6">
    <source>
        <dbReference type="ARBA" id="ARBA00023134"/>
    </source>
</evidence>
<dbReference type="NCBIfam" id="TIGR00475">
    <property type="entry name" value="selB"/>
    <property type="match status" value="1"/>
</dbReference>
<dbReference type="SUPFAM" id="SSF50465">
    <property type="entry name" value="EF-Tu/eEF-1alpha/eIF2-gamma C-terminal domain"/>
    <property type="match status" value="1"/>
</dbReference>
<dbReference type="PANTHER" id="PTHR43721:SF11">
    <property type="entry name" value="SELENOCYSTEINE-SPECIFIC ELONGATION FACTOR"/>
    <property type="match status" value="1"/>
</dbReference>
<dbReference type="Gene3D" id="3.40.50.300">
    <property type="entry name" value="P-loop containing nucleotide triphosphate hydrolases"/>
    <property type="match status" value="1"/>
</dbReference>
<dbReference type="NCBIfam" id="TIGR00231">
    <property type="entry name" value="small_GTP"/>
    <property type="match status" value="1"/>
</dbReference>
<dbReference type="InterPro" id="IPR036390">
    <property type="entry name" value="WH_DNA-bd_sf"/>
</dbReference>
<dbReference type="CDD" id="cd15491">
    <property type="entry name" value="selB_III"/>
    <property type="match status" value="1"/>
</dbReference>
<name>A0A537JM16_9BACT</name>
<dbReference type="SUPFAM" id="SSF50447">
    <property type="entry name" value="Translation proteins"/>
    <property type="match status" value="1"/>
</dbReference>
<evidence type="ECO:0000256" key="2">
    <source>
        <dbReference type="ARBA" id="ARBA00015953"/>
    </source>
</evidence>
<dbReference type="Pfam" id="PF09107">
    <property type="entry name" value="WHD_3rd_SelB"/>
    <property type="match status" value="1"/>
</dbReference>
<dbReference type="AlphaFoldDB" id="A0A537JM16"/>
<dbReference type="PRINTS" id="PR00315">
    <property type="entry name" value="ELONGATNFCT"/>
</dbReference>
<dbReference type="GO" id="GO:0003924">
    <property type="term" value="F:GTPase activity"/>
    <property type="evidence" value="ECO:0007669"/>
    <property type="project" value="InterPro"/>
</dbReference>
<dbReference type="EMBL" id="VBAN01000055">
    <property type="protein sequence ID" value="TMI84578.1"/>
    <property type="molecule type" value="Genomic_DNA"/>
</dbReference>
<dbReference type="CDD" id="cd03696">
    <property type="entry name" value="SelB_II"/>
    <property type="match status" value="1"/>
</dbReference>
<dbReference type="InterPro" id="IPR009001">
    <property type="entry name" value="Transl_elong_EF1A/Init_IF2_C"/>
</dbReference>
<comment type="function">
    <text evidence="7">Translation factor necessary for the incorporation of selenocysteine into proteins. It probably replaces EF-Tu for the insertion of selenocysteine directed by the UGA codon. SelB binds GTP and GDP.</text>
</comment>
<dbReference type="InterPro" id="IPR036388">
    <property type="entry name" value="WH-like_DNA-bd_sf"/>
</dbReference>
<keyword evidence="6" id="KW-0342">GTP-binding</keyword>
<gene>
    <name evidence="11" type="primary">selB</name>
    <name evidence="11" type="ORF">E6H03_01775</name>
</gene>
<dbReference type="SUPFAM" id="SSF52540">
    <property type="entry name" value="P-loop containing nucleoside triphosphate hydrolases"/>
    <property type="match status" value="1"/>
</dbReference>
<comment type="caution">
    <text evidence="11">The sequence shown here is derived from an EMBL/GenBank/DDBJ whole genome shotgun (WGS) entry which is preliminary data.</text>
</comment>
<dbReference type="Pfam" id="PF25461">
    <property type="entry name" value="Beta-barrel_SelB"/>
    <property type="match status" value="1"/>
</dbReference>
<evidence type="ECO:0000313" key="12">
    <source>
        <dbReference type="Proteomes" id="UP000318093"/>
    </source>
</evidence>
<dbReference type="CDD" id="cd04171">
    <property type="entry name" value="SelB"/>
    <property type="match status" value="1"/>
</dbReference>
<dbReference type="Pfam" id="PF03144">
    <property type="entry name" value="GTP_EFTU_D2"/>
    <property type="match status" value="1"/>
</dbReference>
<dbReference type="InterPro" id="IPR005225">
    <property type="entry name" value="Small_GTP-bd"/>
</dbReference>
<evidence type="ECO:0000256" key="7">
    <source>
        <dbReference type="ARBA" id="ARBA00025526"/>
    </source>
</evidence>
<comment type="subcellular location">
    <subcellularLocation>
        <location evidence="1">Cytoplasm</location>
    </subcellularLocation>
</comment>
<evidence type="ECO:0000256" key="3">
    <source>
        <dbReference type="ARBA" id="ARBA00022490"/>
    </source>
</evidence>
<evidence type="ECO:0000313" key="11">
    <source>
        <dbReference type="EMBL" id="TMI84578.1"/>
    </source>
</evidence>
<dbReference type="Pfam" id="PF09106">
    <property type="entry name" value="WHD_2nd_SelB"/>
    <property type="match status" value="1"/>
</dbReference>
<evidence type="ECO:0000256" key="8">
    <source>
        <dbReference type="ARBA" id="ARBA00031615"/>
    </source>
</evidence>
<dbReference type="Proteomes" id="UP000318093">
    <property type="component" value="Unassembled WGS sequence"/>
</dbReference>
<dbReference type="Gene3D" id="1.10.10.2770">
    <property type="match status" value="1"/>
</dbReference>
<dbReference type="GO" id="GO:0003746">
    <property type="term" value="F:translation elongation factor activity"/>
    <property type="evidence" value="ECO:0007669"/>
    <property type="project" value="UniProtKB-KW"/>
</dbReference>
<evidence type="ECO:0000256" key="1">
    <source>
        <dbReference type="ARBA" id="ARBA00004496"/>
    </source>
</evidence>
<dbReference type="Gene3D" id="2.40.30.10">
    <property type="entry name" value="Translation factors"/>
    <property type="match status" value="1"/>
</dbReference>
<evidence type="ECO:0000256" key="5">
    <source>
        <dbReference type="ARBA" id="ARBA00022917"/>
    </source>
</evidence>
<evidence type="ECO:0000256" key="9">
    <source>
        <dbReference type="SAM" id="MobiDB-lite"/>
    </source>
</evidence>
<dbReference type="PANTHER" id="PTHR43721">
    <property type="entry name" value="ELONGATION FACTOR TU-RELATED"/>
    <property type="match status" value="1"/>
</dbReference>
<feature type="region of interest" description="Disordered" evidence="9">
    <location>
        <begin position="1"/>
        <end position="24"/>
    </location>
</feature>
<keyword evidence="11" id="KW-0251">Elongation factor</keyword>
<organism evidence="11 12">
    <name type="scientific">Candidatus Segetimicrobium genomatis</name>
    <dbReference type="NCBI Taxonomy" id="2569760"/>
    <lineage>
        <taxon>Bacteria</taxon>
        <taxon>Bacillati</taxon>
        <taxon>Candidatus Sysuimicrobiota</taxon>
        <taxon>Candidatus Sysuimicrobiia</taxon>
        <taxon>Candidatus Sysuimicrobiales</taxon>
        <taxon>Candidatus Segetimicrobiaceae</taxon>
        <taxon>Candidatus Segetimicrobium</taxon>
    </lineage>
</organism>
<dbReference type="InterPro" id="IPR050055">
    <property type="entry name" value="EF-Tu_GTPase"/>
</dbReference>
<dbReference type="Pfam" id="PF00009">
    <property type="entry name" value="GTP_EFTU"/>
    <property type="match status" value="1"/>
</dbReference>
<dbReference type="InterPro" id="IPR004161">
    <property type="entry name" value="EFTu-like_2"/>
</dbReference>
<dbReference type="GO" id="GO:0005737">
    <property type="term" value="C:cytoplasm"/>
    <property type="evidence" value="ECO:0007669"/>
    <property type="project" value="UniProtKB-SubCell"/>
</dbReference>
<evidence type="ECO:0000259" key="10">
    <source>
        <dbReference type="PROSITE" id="PS51722"/>
    </source>
</evidence>
<keyword evidence="3" id="KW-0963">Cytoplasm</keyword>
<dbReference type="SUPFAM" id="SSF46785">
    <property type="entry name" value="Winged helix' DNA-binding domain"/>
    <property type="match status" value="2"/>
</dbReference>
<dbReference type="InterPro" id="IPR000795">
    <property type="entry name" value="T_Tr_GTP-bd_dom"/>
</dbReference>
<dbReference type="PROSITE" id="PS51722">
    <property type="entry name" value="G_TR_2"/>
    <property type="match status" value="1"/>
</dbReference>
<reference evidence="11 12" key="1">
    <citation type="journal article" date="2019" name="Nat. Microbiol.">
        <title>Mediterranean grassland soil C-N compound turnover is dependent on rainfall and depth, and is mediated by genomically divergent microorganisms.</title>
        <authorList>
            <person name="Diamond S."/>
            <person name="Andeer P.F."/>
            <person name="Li Z."/>
            <person name="Crits-Christoph A."/>
            <person name="Burstein D."/>
            <person name="Anantharaman K."/>
            <person name="Lane K.R."/>
            <person name="Thomas B.C."/>
            <person name="Pan C."/>
            <person name="Northen T.R."/>
            <person name="Banfield J.F."/>
        </authorList>
    </citation>
    <scope>NUCLEOTIDE SEQUENCE [LARGE SCALE GENOMIC DNA]</scope>
    <source>
        <strain evidence="11">NP_6</strain>
    </source>
</reference>
<evidence type="ECO:0000256" key="4">
    <source>
        <dbReference type="ARBA" id="ARBA00022741"/>
    </source>
</evidence>
<dbReference type="GO" id="GO:0001514">
    <property type="term" value="P:selenocysteine incorporation"/>
    <property type="evidence" value="ECO:0007669"/>
    <property type="project" value="InterPro"/>
</dbReference>
<sequence>MARPGGGVEVGRLRRRPVSAARSPRPAAPAVLGYAVVGTAGHIDHGKSALVRALTGVDPDRLEEERRRGMTLDLGFAHFDLPSGRRVGLVDVPGHEHLIRNMLAGATGIDLVLLVVAADEGVMPQTREHLDILRFLQLRRGIVVLNKIDLVTDQDWLALVTDDIRAATAGSFLDGAPILPVSARRGDGIPALVAAIDAALRDAAARPVDAPARLPIDRSFTMAGFGTVVTGTLWTGRIRTGDVLELLPAAREVRVRQVQSHGVPVDTAEAGQRVALNIVGAAKDEVVRGDWLASPASFQPTALLDVRVRLLETAPALAHHARIRLYVGADEIIGRIRLLDRPRLGPGETAVAQLRLERPAIAARGDAFVLRRYSPMTTVGGGEVIAPHAPLRRRGGAAAQAVASEEGSGVEGQLQAALAAAGRGGSTVDLLAREAGVTPERAAEQVRAWVAARQALDLRGRVFSANAAQTIQDDVLRALGEYHSGAPWRRGMPRDDLKSRVFGAGDDRLYGYALDDLVAGSQVVVEEGLARLSTFHAAHTPAEIAAASAIEEAFRRGRFAPPGREEVLGAAPDRGAAERMLQALLDGGRLIAVGEEIIFHREALEEIESRVRAHIAEHGEITVAALRDQLGSSRKFTLTVLEYFDTRHLTRRVGDKRVLARPAPRA</sequence>
<dbReference type="GO" id="GO:0003723">
    <property type="term" value="F:RNA binding"/>
    <property type="evidence" value="ECO:0007669"/>
    <property type="project" value="InterPro"/>
</dbReference>
<keyword evidence="5" id="KW-0648">Protein biosynthesis</keyword>
<accession>A0A537JM16</accession>
<keyword evidence="4" id="KW-0547">Nucleotide-binding</keyword>
<dbReference type="Gene3D" id="1.10.10.10">
    <property type="entry name" value="Winged helix-like DNA-binding domain superfamily/Winged helix DNA-binding domain"/>
    <property type="match status" value="1"/>
</dbReference>
<dbReference type="InterPro" id="IPR004535">
    <property type="entry name" value="Transl_elong_SelB"/>
</dbReference>
<protein>
    <recommendedName>
        <fullName evidence="2">Selenocysteine-specific elongation factor</fullName>
    </recommendedName>
    <alternativeName>
        <fullName evidence="8">SelB translation factor</fullName>
    </alternativeName>
</protein>
<feature type="domain" description="Tr-type G" evidence="10">
    <location>
        <begin position="32"/>
        <end position="208"/>
    </location>
</feature>
<dbReference type="InterPro" id="IPR027417">
    <property type="entry name" value="P-loop_NTPase"/>
</dbReference>
<dbReference type="InterPro" id="IPR009000">
    <property type="entry name" value="Transl_B-barrel_sf"/>
</dbReference>
<dbReference type="InterPro" id="IPR015190">
    <property type="entry name" value="Elong_fac_SelB-wing-hlx_typ-2"/>
</dbReference>